<name>A0ACC0K122_CHOFU</name>
<dbReference type="EMBL" id="CM046131">
    <property type="protein sequence ID" value="KAI8430086.1"/>
    <property type="molecule type" value="Genomic_DNA"/>
</dbReference>
<comment type="caution">
    <text evidence="1">The sequence shown here is derived from an EMBL/GenBank/DDBJ whole genome shotgun (WGS) entry which is preliminary data.</text>
</comment>
<reference evidence="1 2" key="1">
    <citation type="journal article" date="2022" name="Genome Biol. Evol.">
        <title>The Spruce Budworm Genome: Reconstructing the Evolutionary History of Antifreeze Proteins.</title>
        <authorList>
            <person name="Beliveau C."/>
            <person name="Gagne P."/>
            <person name="Picq S."/>
            <person name="Vernygora O."/>
            <person name="Keeling C.I."/>
            <person name="Pinkney K."/>
            <person name="Doucet D."/>
            <person name="Wen F."/>
            <person name="Johnston J.S."/>
            <person name="Maaroufi H."/>
            <person name="Boyle B."/>
            <person name="Laroche J."/>
            <person name="Dewar K."/>
            <person name="Juretic N."/>
            <person name="Blackburn G."/>
            <person name="Nisole A."/>
            <person name="Brunet B."/>
            <person name="Brandao M."/>
            <person name="Lumley L."/>
            <person name="Duan J."/>
            <person name="Quan G."/>
            <person name="Lucarotti C.J."/>
            <person name="Roe A.D."/>
            <person name="Sperling F.A.H."/>
            <person name="Levesque R.C."/>
            <person name="Cusson M."/>
        </authorList>
    </citation>
    <scope>NUCLEOTIDE SEQUENCE [LARGE SCALE GENOMIC DNA]</scope>
    <source>
        <strain evidence="1">Glfc:IPQL:Cfum</strain>
    </source>
</reference>
<evidence type="ECO:0000313" key="1">
    <source>
        <dbReference type="EMBL" id="KAI8430086.1"/>
    </source>
</evidence>
<sequence length="283" mass="31120">MRAKRGRRTRIEDVQRAAAGCWSSNKGTPRGIRQVTQPASQHLIGFVGPACRGGFVKRASSAESRGWSGWSTVAAAEGGVIVSRLTIIFYKANYPQSVTCQDAGQAGPAHASGVSRRIRQAGLLSREPWLVRLVDRSRCRRVYSTKTKCAGAAADARERLKVTKYSCLDAQYHFFAFGVETLGPWGKGALELHRELSNRQRAAHPAVDCACQYRKREMRGRWAKPLGAERAAPAHCAVAAQHSFQPQPCMGCFKPPTKQVFALLAFPPLRVLHACETKQPDSY</sequence>
<organism evidence="1 2">
    <name type="scientific">Choristoneura fumiferana</name>
    <name type="common">Spruce budworm moth</name>
    <name type="synonym">Archips fumiferana</name>
    <dbReference type="NCBI Taxonomy" id="7141"/>
    <lineage>
        <taxon>Eukaryota</taxon>
        <taxon>Metazoa</taxon>
        <taxon>Ecdysozoa</taxon>
        <taxon>Arthropoda</taxon>
        <taxon>Hexapoda</taxon>
        <taxon>Insecta</taxon>
        <taxon>Pterygota</taxon>
        <taxon>Neoptera</taxon>
        <taxon>Endopterygota</taxon>
        <taxon>Lepidoptera</taxon>
        <taxon>Glossata</taxon>
        <taxon>Ditrysia</taxon>
        <taxon>Tortricoidea</taxon>
        <taxon>Tortricidae</taxon>
        <taxon>Tortricinae</taxon>
        <taxon>Choristoneura</taxon>
    </lineage>
</organism>
<protein>
    <submittedName>
        <fullName evidence="1">Uncharacterized protein</fullName>
    </submittedName>
</protein>
<accession>A0ACC0K122</accession>
<proteinExistence type="predicted"/>
<evidence type="ECO:0000313" key="2">
    <source>
        <dbReference type="Proteomes" id="UP001064048"/>
    </source>
</evidence>
<keyword evidence="2" id="KW-1185">Reference proteome</keyword>
<gene>
    <name evidence="1" type="ORF">MSG28_000507</name>
</gene>
<dbReference type="Proteomes" id="UP001064048">
    <property type="component" value="Chromosome Z"/>
</dbReference>